<organism evidence="5 6">
    <name type="scientific">Streptomyces ortus</name>
    <dbReference type="NCBI Taxonomy" id="2867268"/>
    <lineage>
        <taxon>Bacteria</taxon>
        <taxon>Bacillati</taxon>
        <taxon>Actinomycetota</taxon>
        <taxon>Actinomycetes</taxon>
        <taxon>Kitasatosporales</taxon>
        <taxon>Streptomycetaceae</taxon>
        <taxon>Streptomyces</taxon>
    </lineage>
</organism>
<evidence type="ECO:0000256" key="3">
    <source>
        <dbReference type="SAM" id="MobiDB-lite"/>
    </source>
</evidence>
<evidence type="ECO:0000313" key="6">
    <source>
        <dbReference type="Proteomes" id="UP001165590"/>
    </source>
</evidence>
<dbReference type="SUPFAM" id="SSF53686">
    <property type="entry name" value="Tryptophan synthase beta subunit-like PLP-dependent enzymes"/>
    <property type="match status" value="1"/>
</dbReference>
<evidence type="ECO:0000256" key="1">
    <source>
        <dbReference type="ARBA" id="ARBA00001933"/>
    </source>
</evidence>
<dbReference type="InterPro" id="IPR036052">
    <property type="entry name" value="TrpB-like_PALP_sf"/>
</dbReference>
<evidence type="ECO:0000259" key="4">
    <source>
        <dbReference type="Pfam" id="PF00291"/>
    </source>
</evidence>
<dbReference type="EMBL" id="JAIFZO010000001">
    <property type="protein sequence ID" value="MCX4231282.1"/>
    <property type="molecule type" value="Genomic_DNA"/>
</dbReference>
<keyword evidence="6" id="KW-1185">Reference proteome</keyword>
<dbReference type="Gene3D" id="3.40.50.1100">
    <property type="match status" value="2"/>
</dbReference>
<evidence type="ECO:0000313" key="5">
    <source>
        <dbReference type="EMBL" id="MCX4231282.1"/>
    </source>
</evidence>
<keyword evidence="2" id="KW-0663">Pyridoxal phosphate</keyword>
<evidence type="ECO:0000256" key="2">
    <source>
        <dbReference type="ARBA" id="ARBA00022898"/>
    </source>
</evidence>
<reference evidence="5" key="1">
    <citation type="journal article" date="2022" name="bioRxiv">
        <title>Discovery and biosynthetic assessment of Streptomyces ortus sp nov. isolated from a deep-sea sponge.</title>
        <authorList>
            <person name="Williams S.E."/>
        </authorList>
    </citation>
    <scope>NUCLEOTIDE SEQUENCE</scope>
    <source>
        <strain evidence="5">A15ISP2-DRY2</strain>
    </source>
</reference>
<dbReference type="PANTHER" id="PTHR10314">
    <property type="entry name" value="CYSTATHIONINE BETA-SYNTHASE"/>
    <property type="match status" value="1"/>
</dbReference>
<comment type="cofactor">
    <cofactor evidence="1">
        <name>pyridoxal 5'-phosphate</name>
        <dbReference type="ChEBI" id="CHEBI:597326"/>
    </cofactor>
</comment>
<protein>
    <submittedName>
        <fullName evidence="5">Cysteine synthase family protein</fullName>
    </submittedName>
</protein>
<name>A0ABT3UUV1_9ACTN</name>
<dbReference type="InterPro" id="IPR001926">
    <property type="entry name" value="TrpB-like_PALP"/>
</dbReference>
<sequence>MGAAGSPGPIRKPPVRENGVVDRTPIVDLYIKVDGIERRLRLKLESANPYGSLKDRIAASLIDHVADSIDSEAGIIESTSGNLGVAMAAECETRGIPLNAVVDPRTSSFFIDRMHGLGARVTVVDEPDSSGGFLLNRIRYVRAQLLARPGLVWTNQYRSEANPNAHFVTTAPELRAQVPGPATVLVPVSTGGTLAGLSRFVEATGAAWRLVGVDVHGSAALGGDPGRRLLSGIGASCPSNFLDPATTEALHVEVTEAVSACLWLSEQAGIGVGGSSGATVAAALRMFRQDPRTAELVCLCPDGADRYRSTIYRADWRAAHGIAGVGIDAGVEWARGRDPAEQHGKRTLRTRTGNHVRTTARAADAVRPDQGGPGTPGGPVP</sequence>
<accession>A0ABT3UUV1</accession>
<gene>
    <name evidence="5" type="ORF">K3769_00535</name>
</gene>
<dbReference type="RefSeq" id="WP_267024404.1">
    <property type="nucleotide sequence ID" value="NZ_JAIFZO010000001.1"/>
</dbReference>
<dbReference type="Proteomes" id="UP001165590">
    <property type="component" value="Unassembled WGS sequence"/>
</dbReference>
<dbReference type="Pfam" id="PF00291">
    <property type="entry name" value="PALP"/>
    <property type="match status" value="1"/>
</dbReference>
<dbReference type="InterPro" id="IPR050214">
    <property type="entry name" value="Cys_Synth/Cystath_Beta-Synth"/>
</dbReference>
<dbReference type="CDD" id="cd01561">
    <property type="entry name" value="CBS_like"/>
    <property type="match status" value="1"/>
</dbReference>
<feature type="domain" description="Tryptophan synthase beta chain-like PALP" evidence="4">
    <location>
        <begin position="21"/>
        <end position="299"/>
    </location>
</feature>
<proteinExistence type="predicted"/>
<comment type="caution">
    <text evidence="5">The sequence shown here is derived from an EMBL/GenBank/DDBJ whole genome shotgun (WGS) entry which is preliminary data.</text>
</comment>
<feature type="region of interest" description="Disordered" evidence="3">
    <location>
        <begin position="362"/>
        <end position="381"/>
    </location>
</feature>